<comment type="caution">
    <text evidence="3">The sequence shown here is derived from an EMBL/GenBank/DDBJ whole genome shotgun (WGS) entry which is preliminary data.</text>
</comment>
<organism evidence="3 4">
    <name type="scientific">Candidatus Dojkabacteria bacterium</name>
    <dbReference type="NCBI Taxonomy" id="2099670"/>
    <lineage>
        <taxon>Bacteria</taxon>
        <taxon>Candidatus Dojkabacteria</taxon>
    </lineage>
</organism>
<feature type="region of interest" description="Disordered" evidence="2">
    <location>
        <begin position="121"/>
        <end position="187"/>
    </location>
</feature>
<feature type="compositionally biased region" description="Basic and acidic residues" evidence="2">
    <location>
        <begin position="176"/>
        <end position="187"/>
    </location>
</feature>
<dbReference type="AlphaFoldDB" id="A0A955I910"/>
<protein>
    <recommendedName>
        <fullName evidence="1">50S ribosomal protein L17</fullName>
    </recommendedName>
</protein>
<evidence type="ECO:0000313" key="4">
    <source>
        <dbReference type="Proteomes" id="UP000741282"/>
    </source>
</evidence>
<evidence type="ECO:0000256" key="1">
    <source>
        <dbReference type="ARBA" id="ARBA00035494"/>
    </source>
</evidence>
<evidence type="ECO:0000256" key="2">
    <source>
        <dbReference type="SAM" id="MobiDB-lite"/>
    </source>
</evidence>
<dbReference type="Proteomes" id="UP000741282">
    <property type="component" value="Unassembled WGS sequence"/>
</dbReference>
<evidence type="ECO:0000313" key="3">
    <source>
        <dbReference type="EMBL" id="MCA9376693.1"/>
    </source>
</evidence>
<reference evidence="3" key="2">
    <citation type="journal article" date="2021" name="Microbiome">
        <title>Successional dynamics and alternative stable states in a saline activated sludge microbial community over 9 years.</title>
        <authorList>
            <person name="Wang Y."/>
            <person name="Ye J."/>
            <person name="Ju F."/>
            <person name="Liu L."/>
            <person name="Boyd J.A."/>
            <person name="Deng Y."/>
            <person name="Parks D.H."/>
            <person name="Jiang X."/>
            <person name="Yin X."/>
            <person name="Woodcroft B.J."/>
            <person name="Tyson G.W."/>
            <person name="Hugenholtz P."/>
            <person name="Polz M.F."/>
            <person name="Zhang T."/>
        </authorList>
    </citation>
    <scope>NUCLEOTIDE SEQUENCE</scope>
    <source>
        <strain evidence="3">HKST-UBA17</strain>
    </source>
</reference>
<dbReference type="Pfam" id="PF01196">
    <property type="entry name" value="Ribosomal_L17"/>
    <property type="match status" value="1"/>
</dbReference>
<proteinExistence type="predicted"/>
<sequence>MYKLAGRRKLGRKVSHRRSLIKNQVRSILTYGKVTTTTPKAKVLKANVESYLNDLNSKAEKVRKYELLTLLGDDSSANKMVEYLKSSPKVKIVKVGFRDGDNAEVSRVSLQGFSSKVKKDVKTQKSVSKKTPLKQDTKDNKPPVQDEDAVELREAKEERESDKAKSLAKNLKNRFVGKERARSRSGI</sequence>
<dbReference type="InterPro" id="IPR036373">
    <property type="entry name" value="Ribosomal_bL17_sf"/>
</dbReference>
<reference evidence="3" key="1">
    <citation type="submission" date="2020-04" db="EMBL/GenBank/DDBJ databases">
        <authorList>
            <person name="Zhang T."/>
        </authorList>
    </citation>
    <scope>NUCLEOTIDE SEQUENCE</scope>
    <source>
        <strain evidence="3">HKST-UBA17</strain>
    </source>
</reference>
<dbReference type="InterPro" id="IPR000456">
    <property type="entry name" value="Ribosomal_bL17"/>
</dbReference>
<accession>A0A955I910</accession>
<dbReference type="GO" id="GO:0006412">
    <property type="term" value="P:translation"/>
    <property type="evidence" value="ECO:0007669"/>
    <property type="project" value="InterPro"/>
</dbReference>
<dbReference type="Gene3D" id="3.90.1030.10">
    <property type="entry name" value="Ribosomal protein L17"/>
    <property type="match status" value="1"/>
</dbReference>
<name>A0A955I910_9BACT</name>
<dbReference type="GO" id="GO:0003735">
    <property type="term" value="F:structural constituent of ribosome"/>
    <property type="evidence" value="ECO:0007669"/>
    <property type="project" value="InterPro"/>
</dbReference>
<dbReference type="GO" id="GO:0005840">
    <property type="term" value="C:ribosome"/>
    <property type="evidence" value="ECO:0007669"/>
    <property type="project" value="InterPro"/>
</dbReference>
<dbReference type="EMBL" id="JAGQLN010000006">
    <property type="protein sequence ID" value="MCA9376693.1"/>
    <property type="molecule type" value="Genomic_DNA"/>
</dbReference>
<feature type="compositionally biased region" description="Basic and acidic residues" evidence="2">
    <location>
        <begin position="150"/>
        <end position="165"/>
    </location>
</feature>
<dbReference type="SUPFAM" id="SSF64263">
    <property type="entry name" value="Prokaryotic ribosomal protein L17"/>
    <property type="match status" value="1"/>
</dbReference>
<gene>
    <name evidence="3" type="ORF">KC685_02105</name>
</gene>